<evidence type="ECO:0008006" key="4">
    <source>
        <dbReference type="Google" id="ProtNLM"/>
    </source>
</evidence>
<gene>
    <name evidence="2" type="ORF">EDS130_LOCUS35325</name>
</gene>
<dbReference type="Proteomes" id="UP000663852">
    <property type="component" value="Unassembled WGS sequence"/>
</dbReference>
<organism evidence="2 3">
    <name type="scientific">Adineta ricciae</name>
    <name type="common">Rotifer</name>
    <dbReference type="NCBI Taxonomy" id="249248"/>
    <lineage>
        <taxon>Eukaryota</taxon>
        <taxon>Metazoa</taxon>
        <taxon>Spiralia</taxon>
        <taxon>Gnathifera</taxon>
        <taxon>Rotifera</taxon>
        <taxon>Eurotatoria</taxon>
        <taxon>Bdelloidea</taxon>
        <taxon>Adinetida</taxon>
        <taxon>Adinetidae</taxon>
        <taxon>Adineta</taxon>
    </lineage>
</organism>
<dbReference type="Gene3D" id="2.60.120.920">
    <property type="match status" value="1"/>
</dbReference>
<comment type="caution">
    <text evidence="2">The sequence shown here is derived from an EMBL/GenBank/DDBJ whole genome shotgun (WGS) entry which is preliminary data.</text>
</comment>
<accession>A0A815JY63</accession>
<feature type="region of interest" description="Disordered" evidence="1">
    <location>
        <begin position="320"/>
        <end position="340"/>
    </location>
</feature>
<dbReference type="InterPro" id="IPR043136">
    <property type="entry name" value="B30.2/SPRY_sf"/>
</dbReference>
<name>A0A815JY63_ADIRI</name>
<evidence type="ECO:0000313" key="3">
    <source>
        <dbReference type="Proteomes" id="UP000663852"/>
    </source>
</evidence>
<proteinExistence type="predicted"/>
<dbReference type="AlphaFoldDB" id="A0A815JY63"/>
<protein>
    <recommendedName>
        <fullName evidence="4">B box-type domain-containing protein</fullName>
    </recommendedName>
</protein>
<evidence type="ECO:0000313" key="2">
    <source>
        <dbReference type="EMBL" id="CAF1388362.1"/>
    </source>
</evidence>
<dbReference type="EMBL" id="CAJNOJ010000308">
    <property type="protein sequence ID" value="CAF1388362.1"/>
    <property type="molecule type" value="Genomic_DNA"/>
</dbReference>
<sequence>MRWRSMIFAHNAVVRMTANERHYSSELKKITLIIANNEENQHSYSTNTNSCSVRGATFCFFSLFLPTIFFSPLNTDQFVAKKRTAWQPFFKTILFVSVRTKITPPFSSSSIMNDAIIQFCSTCKELAGFYCNGCNKIFCQPHADEHRQSLYEQFDWLAVDHDDLVQKLNQTSTIMQRKHPSRRIIDKWEEESIEQIRQTANEARHALMDVFKLHLSQLREKLKLLTDDLNQIYENQEKTFDERNIKQWATDLRNIKQDFLTTPAFTVRIHGNKPVVMPIIKIQPERTYLTPTTPSQKPAGLISIKSSQTTNPFEALFHSTQSQKPIDHPPSSPLQKDDRFHSKSNHVKILDYGQLIIHDSTNEDASILGLNEYSHGAHRLFFRIERLPVNEWIFFGIMSKHGTFSQKAHTDTSAHGWTGYNNVYIHGKSMPVLNGYLSNMQVNDFVELTIDCDRETLHLWHSRQMYKNKLPIDRRTCPFPWQFLISCHNANASVRLLPLSIGSIIKLEQDKLNQKMKIKEIEFPKRKDSLTVQQKSSSAEII</sequence>
<dbReference type="OrthoDB" id="9992821at2759"/>
<reference evidence="2" key="1">
    <citation type="submission" date="2021-02" db="EMBL/GenBank/DDBJ databases">
        <authorList>
            <person name="Nowell W R."/>
        </authorList>
    </citation>
    <scope>NUCLEOTIDE SEQUENCE</scope>
</reference>
<evidence type="ECO:0000256" key="1">
    <source>
        <dbReference type="SAM" id="MobiDB-lite"/>
    </source>
</evidence>